<gene>
    <name evidence="2" type="ORF">GSCOC_T00030413001</name>
</gene>
<feature type="domain" description="DOG1" evidence="1">
    <location>
        <begin position="32"/>
        <end position="277"/>
    </location>
</feature>
<dbReference type="STRING" id="49390.A0A068UNT5"/>
<dbReference type="PANTHER" id="PTHR46354">
    <property type="entry name" value="DOG1 DOMAIN-CONTAINING PROTEIN"/>
    <property type="match status" value="1"/>
</dbReference>
<dbReference type="InParanoid" id="A0A068UNT5"/>
<dbReference type="OMA" id="QNWHVVM"/>
<dbReference type="PROSITE" id="PS51806">
    <property type="entry name" value="DOG1"/>
    <property type="match status" value="1"/>
</dbReference>
<protein>
    <recommendedName>
        <fullName evidence="1">DOG1 domain-containing protein</fullName>
    </recommendedName>
</protein>
<reference evidence="3" key="1">
    <citation type="journal article" date="2014" name="Science">
        <title>The coffee genome provides insight into the convergent evolution of caffeine biosynthesis.</title>
        <authorList>
            <person name="Denoeud F."/>
            <person name="Carretero-Paulet L."/>
            <person name="Dereeper A."/>
            <person name="Droc G."/>
            <person name="Guyot R."/>
            <person name="Pietrella M."/>
            <person name="Zheng C."/>
            <person name="Alberti A."/>
            <person name="Anthony F."/>
            <person name="Aprea G."/>
            <person name="Aury J.M."/>
            <person name="Bento P."/>
            <person name="Bernard M."/>
            <person name="Bocs S."/>
            <person name="Campa C."/>
            <person name="Cenci A."/>
            <person name="Combes M.C."/>
            <person name="Crouzillat D."/>
            <person name="Da Silva C."/>
            <person name="Daddiego L."/>
            <person name="De Bellis F."/>
            <person name="Dussert S."/>
            <person name="Garsmeur O."/>
            <person name="Gayraud T."/>
            <person name="Guignon V."/>
            <person name="Jahn K."/>
            <person name="Jamilloux V."/>
            <person name="Joet T."/>
            <person name="Labadie K."/>
            <person name="Lan T."/>
            <person name="Leclercq J."/>
            <person name="Lepelley M."/>
            <person name="Leroy T."/>
            <person name="Li L.T."/>
            <person name="Librado P."/>
            <person name="Lopez L."/>
            <person name="Munoz A."/>
            <person name="Noel B."/>
            <person name="Pallavicini A."/>
            <person name="Perrotta G."/>
            <person name="Poncet V."/>
            <person name="Pot D."/>
            <person name="Priyono X."/>
            <person name="Rigoreau M."/>
            <person name="Rouard M."/>
            <person name="Rozas J."/>
            <person name="Tranchant-Dubreuil C."/>
            <person name="VanBuren R."/>
            <person name="Zhang Q."/>
            <person name="Andrade A.C."/>
            <person name="Argout X."/>
            <person name="Bertrand B."/>
            <person name="de Kochko A."/>
            <person name="Graziosi G."/>
            <person name="Henry R.J."/>
            <person name="Jayarama X."/>
            <person name="Ming R."/>
            <person name="Nagai C."/>
            <person name="Rounsley S."/>
            <person name="Sankoff D."/>
            <person name="Giuliano G."/>
            <person name="Albert V.A."/>
            <person name="Wincker P."/>
            <person name="Lashermes P."/>
        </authorList>
    </citation>
    <scope>NUCLEOTIDE SEQUENCE [LARGE SCALE GENOMIC DNA]</scope>
    <source>
        <strain evidence="3">cv. DH200-94</strain>
    </source>
</reference>
<dbReference type="Proteomes" id="UP000295252">
    <property type="component" value="Chromosome X"/>
</dbReference>
<dbReference type="AlphaFoldDB" id="A0A068UNT5"/>
<dbReference type="Pfam" id="PF14144">
    <property type="entry name" value="DOG1"/>
    <property type="match status" value="1"/>
</dbReference>
<dbReference type="InterPro" id="IPR025422">
    <property type="entry name" value="TGA_domain"/>
</dbReference>
<dbReference type="EMBL" id="HG739125">
    <property type="protein sequence ID" value="CDP09919.1"/>
    <property type="molecule type" value="Genomic_DNA"/>
</dbReference>
<dbReference type="GO" id="GO:0010584">
    <property type="term" value="P:pollen exine formation"/>
    <property type="evidence" value="ECO:0007669"/>
    <property type="project" value="EnsemblPlants"/>
</dbReference>
<accession>A0A068UNT5</accession>
<dbReference type="InterPro" id="IPR051886">
    <property type="entry name" value="Seed_Dev/Stress_Resp_Reg"/>
</dbReference>
<name>A0A068UNT5_COFCA</name>
<dbReference type="GO" id="GO:0043565">
    <property type="term" value="F:sequence-specific DNA binding"/>
    <property type="evidence" value="ECO:0007669"/>
    <property type="project" value="InterPro"/>
</dbReference>
<dbReference type="GO" id="GO:0006351">
    <property type="term" value="P:DNA-templated transcription"/>
    <property type="evidence" value="ECO:0007669"/>
    <property type="project" value="InterPro"/>
</dbReference>
<sequence length="284" mass="32536">MSRKTLPLEPGFNNMLKATALFGSKKASSSTSRPFKNYYNQWFNTLKNSLLPHLRRAMLSASSPTLLATHVDAMHHHFQAYYEEFDLCCSSSINSLPELLFPEWRNSLEKPFLWLGDLHPYLFTNLLRSFLDDEETERGFLGHDDHQLQPCSGLMAWDSPSKSISMRVDQIECGLRLMVPPLVVRARNAQSALVERAGFEWRKYEGRKEDAEVAVGEAMMAAMEELVNVFLDANRLRKSVLADILNATNVYQAAQFFEGLARFLVGFHDQQLLREFEKHKVAMN</sequence>
<dbReference type="PANTHER" id="PTHR46354:SF9">
    <property type="entry name" value="PROTEIN INAPERTURATE POLLEN1"/>
    <property type="match status" value="1"/>
</dbReference>
<evidence type="ECO:0000313" key="3">
    <source>
        <dbReference type="Proteomes" id="UP000295252"/>
    </source>
</evidence>
<evidence type="ECO:0000259" key="1">
    <source>
        <dbReference type="PROSITE" id="PS51806"/>
    </source>
</evidence>
<keyword evidence="3" id="KW-1185">Reference proteome</keyword>
<evidence type="ECO:0000313" key="2">
    <source>
        <dbReference type="EMBL" id="CDP09919.1"/>
    </source>
</evidence>
<proteinExistence type="predicted"/>
<dbReference type="OrthoDB" id="683795at2759"/>
<dbReference type="Gramene" id="CDP09919">
    <property type="protein sequence ID" value="CDP09919"/>
    <property type="gene ID" value="GSCOC_T00030413001"/>
</dbReference>
<organism evidence="2 3">
    <name type="scientific">Coffea canephora</name>
    <name type="common">Robusta coffee</name>
    <dbReference type="NCBI Taxonomy" id="49390"/>
    <lineage>
        <taxon>Eukaryota</taxon>
        <taxon>Viridiplantae</taxon>
        <taxon>Streptophyta</taxon>
        <taxon>Embryophyta</taxon>
        <taxon>Tracheophyta</taxon>
        <taxon>Spermatophyta</taxon>
        <taxon>Magnoliopsida</taxon>
        <taxon>eudicotyledons</taxon>
        <taxon>Gunneridae</taxon>
        <taxon>Pentapetalae</taxon>
        <taxon>asterids</taxon>
        <taxon>lamiids</taxon>
        <taxon>Gentianales</taxon>
        <taxon>Rubiaceae</taxon>
        <taxon>Ixoroideae</taxon>
        <taxon>Gardenieae complex</taxon>
        <taxon>Bertiereae - Coffeeae clade</taxon>
        <taxon>Coffeeae</taxon>
        <taxon>Coffea</taxon>
    </lineage>
</organism>
<dbReference type="PhylomeDB" id="A0A068UNT5"/>